<name>A0AAW0DV37_9AGAR</name>
<reference evidence="2 3" key="1">
    <citation type="journal article" date="2024" name="J Genomics">
        <title>Draft genome sequencing and assembly of Favolaschia claudopus CIRM-BRFM 2984 isolated from oak limbs.</title>
        <authorList>
            <person name="Navarro D."/>
            <person name="Drula E."/>
            <person name="Chaduli D."/>
            <person name="Cazenave R."/>
            <person name="Ahrendt S."/>
            <person name="Wang J."/>
            <person name="Lipzen A."/>
            <person name="Daum C."/>
            <person name="Barry K."/>
            <person name="Grigoriev I.V."/>
            <person name="Favel A."/>
            <person name="Rosso M.N."/>
            <person name="Martin F."/>
        </authorList>
    </citation>
    <scope>NUCLEOTIDE SEQUENCE [LARGE SCALE GENOMIC DNA]</scope>
    <source>
        <strain evidence="2 3">CIRM-BRFM 2984</strain>
    </source>
</reference>
<protein>
    <submittedName>
        <fullName evidence="2">Uncharacterized protein</fullName>
    </submittedName>
</protein>
<dbReference type="AlphaFoldDB" id="A0AAW0DV37"/>
<feature type="transmembrane region" description="Helical" evidence="1">
    <location>
        <begin position="40"/>
        <end position="58"/>
    </location>
</feature>
<sequence>MELDLYDLVWAILSLLNVGMSIFSATAVEQQPQTNKKQDILLACVTTTGCVNLVAAYMRRNICEDTWFGQVFTVVLLADSVLNVTTAMRIVKRCYYEEDREEEMLPRYMSDGKRALIQDVEVSEKSGFNVATTVM</sequence>
<comment type="caution">
    <text evidence="2">The sequence shown here is derived from an EMBL/GenBank/DDBJ whole genome shotgun (WGS) entry which is preliminary data.</text>
</comment>
<dbReference type="EMBL" id="JAWWNJ010000005">
    <property type="protein sequence ID" value="KAK7055374.1"/>
    <property type="molecule type" value="Genomic_DNA"/>
</dbReference>
<keyword evidence="1" id="KW-0472">Membrane</keyword>
<feature type="transmembrane region" description="Helical" evidence="1">
    <location>
        <begin position="6"/>
        <end position="28"/>
    </location>
</feature>
<accession>A0AAW0DV37</accession>
<evidence type="ECO:0000256" key="1">
    <source>
        <dbReference type="SAM" id="Phobius"/>
    </source>
</evidence>
<organism evidence="2 3">
    <name type="scientific">Favolaschia claudopus</name>
    <dbReference type="NCBI Taxonomy" id="2862362"/>
    <lineage>
        <taxon>Eukaryota</taxon>
        <taxon>Fungi</taxon>
        <taxon>Dikarya</taxon>
        <taxon>Basidiomycota</taxon>
        <taxon>Agaricomycotina</taxon>
        <taxon>Agaricomycetes</taxon>
        <taxon>Agaricomycetidae</taxon>
        <taxon>Agaricales</taxon>
        <taxon>Marasmiineae</taxon>
        <taxon>Mycenaceae</taxon>
        <taxon>Favolaschia</taxon>
    </lineage>
</organism>
<keyword evidence="1" id="KW-1133">Transmembrane helix</keyword>
<proteinExistence type="predicted"/>
<evidence type="ECO:0000313" key="3">
    <source>
        <dbReference type="Proteomes" id="UP001362999"/>
    </source>
</evidence>
<gene>
    <name evidence="2" type="ORF">R3P38DRAFT_1353789</name>
</gene>
<keyword evidence="1" id="KW-0812">Transmembrane</keyword>
<feature type="transmembrane region" description="Helical" evidence="1">
    <location>
        <begin position="70"/>
        <end position="91"/>
    </location>
</feature>
<dbReference type="Proteomes" id="UP001362999">
    <property type="component" value="Unassembled WGS sequence"/>
</dbReference>
<evidence type="ECO:0000313" key="2">
    <source>
        <dbReference type="EMBL" id="KAK7055374.1"/>
    </source>
</evidence>
<keyword evidence="3" id="KW-1185">Reference proteome</keyword>